<dbReference type="InterPro" id="IPR013025">
    <property type="entry name" value="Ribosomal_uL23-like"/>
</dbReference>
<evidence type="ECO:0000256" key="3">
    <source>
        <dbReference type="ARBA" id="ARBA00023274"/>
    </source>
</evidence>
<dbReference type="GO" id="GO:0006412">
    <property type="term" value="P:translation"/>
    <property type="evidence" value="ECO:0007669"/>
    <property type="project" value="UniProtKB-UniRule"/>
</dbReference>
<protein>
    <recommendedName>
        <fullName evidence="4">Large ribosomal subunit protein uL23</fullName>
    </recommendedName>
</protein>
<dbReference type="GO" id="GO:0005840">
    <property type="term" value="C:ribosome"/>
    <property type="evidence" value="ECO:0007669"/>
    <property type="project" value="UniProtKB-KW"/>
</dbReference>
<dbReference type="EMBL" id="LBZV01000004">
    <property type="protein sequence ID" value="KKR78049.1"/>
    <property type="molecule type" value="Genomic_DNA"/>
</dbReference>
<evidence type="ECO:0000256" key="1">
    <source>
        <dbReference type="ARBA" id="ARBA00006700"/>
    </source>
</evidence>
<feature type="compositionally biased region" description="Basic and acidic residues" evidence="5">
    <location>
        <begin position="100"/>
        <end position="117"/>
    </location>
</feature>
<proteinExistence type="inferred from homology"/>
<reference evidence="6 7" key="1">
    <citation type="journal article" date="2015" name="Nature">
        <title>rRNA introns, odd ribosomes, and small enigmatic genomes across a large radiation of phyla.</title>
        <authorList>
            <person name="Brown C.T."/>
            <person name="Hug L.A."/>
            <person name="Thomas B.C."/>
            <person name="Sharon I."/>
            <person name="Castelle C.J."/>
            <person name="Singh A."/>
            <person name="Wilkins M.J."/>
            <person name="Williams K.H."/>
            <person name="Banfield J.F."/>
        </authorList>
    </citation>
    <scope>NUCLEOTIDE SEQUENCE [LARGE SCALE GENOMIC DNA]</scope>
</reference>
<gene>
    <name evidence="4" type="primary">rplW</name>
    <name evidence="6" type="ORF">UU23_C0004G0031</name>
</gene>
<dbReference type="STRING" id="1618408.UU23_C0004G0031"/>
<dbReference type="GO" id="GO:0003735">
    <property type="term" value="F:structural constituent of ribosome"/>
    <property type="evidence" value="ECO:0007669"/>
    <property type="project" value="InterPro"/>
</dbReference>
<dbReference type="InterPro" id="IPR012678">
    <property type="entry name" value="Ribosomal_uL23/eL15/eS24_sf"/>
</dbReference>
<keyword evidence="3 4" id="KW-0687">Ribonucleoprotein</keyword>
<dbReference type="SUPFAM" id="SSF54189">
    <property type="entry name" value="Ribosomal proteins S24e, L23 and L15e"/>
    <property type="match status" value="1"/>
</dbReference>
<keyword evidence="2 4" id="KW-0689">Ribosomal protein</keyword>
<comment type="subunit">
    <text evidence="4">Part of the 50S ribosomal subunit. Contacts protein L29, and trigger factor when it is bound to the ribosome.</text>
</comment>
<evidence type="ECO:0000313" key="7">
    <source>
        <dbReference type="Proteomes" id="UP000034292"/>
    </source>
</evidence>
<evidence type="ECO:0000313" key="6">
    <source>
        <dbReference type="EMBL" id="KKR78049.1"/>
    </source>
</evidence>
<evidence type="ECO:0000256" key="5">
    <source>
        <dbReference type="SAM" id="MobiDB-lite"/>
    </source>
</evidence>
<comment type="similarity">
    <text evidence="1 4">Belongs to the universal ribosomal protein uL23 family.</text>
</comment>
<dbReference type="GO" id="GO:1990904">
    <property type="term" value="C:ribonucleoprotein complex"/>
    <property type="evidence" value="ECO:0007669"/>
    <property type="project" value="UniProtKB-KW"/>
</dbReference>
<sequence length="135" mass="15187">MKHQLVIKEGLLSEKIYAQMESGIYTFLVSREATKNDVKKSVETQFKVKVKKVNVLNRTSKKRRVTGTRKMVNTQGGKKAVVYLQAGQSIALLSPKSQKKPPENKKNAKSPDTETKKKGLLSRITKSKKEKVEGK</sequence>
<evidence type="ECO:0000256" key="2">
    <source>
        <dbReference type="ARBA" id="ARBA00022980"/>
    </source>
</evidence>
<dbReference type="AlphaFoldDB" id="A0A0G0TM15"/>
<dbReference type="InterPro" id="IPR012677">
    <property type="entry name" value="Nucleotide-bd_a/b_plait_sf"/>
</dbReference>
<accession>A0A0G0TM15</accession>
<keyword evidence="4" id="KW-0694">RNA-binding</keyword>
<dbReference type="Pfam" id="PF00276">
    <property type="entry name" value="Ribosomal_L23"/>
    <property type="match status" value="1"/>
</dbReference>
<comment type="function">
    <text evidence="4">One of the early assembly proteins it binds 23S rRNA. One of the proteins that surrounds the polypeptide exit tunnel on the outside of the ribosome. Forms the main docking site for trigger factor binding to the ribosome.</text>
</comment>
<comment type="caution">
    <text evidence="6">The sequence shown here is derived from an EMBL/GenBank/DDBJ whole genome shotgun (WGS) entry which is preliminary data.</text>
</comment>
<dbReference type="Gene3D" id="3.30.70.330">
    <property type="match status" value="1"/>
</dbReference>
<keyword evidence="4" id="KW-0699">rRNA-binding</keyword>
<dbReference type="Proteomes" id="UP000034292">
    <property type="component" value="Unassembled WGS sequence"/>
</dbReference>
<feature type="region of interest" description="Disordered" evidence="5">
    <location>
        <begin position="93"/>
        <end position="135"/>
    </location>
</feature>
<organism evidence="6 7">
    <name type="scientific">Candidatus Curtissbacteria bacterium GW2011_GWA1_40_9</name>
    <dbReference type="NCBI Taxonomy" id="1618408"/>
    <lineage>
        <taxon>Bacteria</taxon>
        <taxon>Candidatus Curtissiibacteriota</taxon>
    </lineage>
</organism>
<name>A0A0G0TM15_9BACT</name>
<dbReference type="GO" id="GO:0019843">
    <property type="term" value="F:rRNA binding"/>
    <property type="evidence" value="ECO:0007669"/>
    <property type="project" value="UniProtKB-UniRule"/>
</dbReference>
<dbReference type="HAMAP" id="MF_01369_B">
    <property type="entry name" value="Ribosomal_uL23_B"/>
    <property type="match status" value="1"/>
</dbReference>
<evidence type="ECO:0000256" key="4">
    <source>
        <dbReference type="HAMAP-Rule" id="MF_01369"/>
    </source>
</evidence>